<sequence>MGISLLLPCSRCGAEVQRKMGRSSKCRRRTRLSEFAGLHDTENRRTTAQRGTARPGRFQEGNPMVLVYAEPTPEPIDVEVKYGDGRARAKTQGGWAFKACGIAGNRALRSWRRCARRAIRQPWHHLFYGPPGIGHMHKVVCGNGGWIGEVANDAA</sequence>
<dbReference type="VEuPathDB" id="FungiDB:MPH_04820"/>
<evidence type="ECO:0000313" key="2">
    <source>
        <dbReference type="EMBL" id="EKG17963.1"/>
    </source>
</evidence>
<proteinExistence type="predicted"/>
<feature type="region of interest" description="Disordered" evidence="1">
    <location>
        <begin position="37"/>
        <end position="56"/>
    </location>
</feature>
<accession>K2RT88</accession>
<dbReference type="Proteomes" id="UP000007129">
    <property type="component" value="Unassembled WGS sequence"/>
</dbReference>
<dbReference type="AlphaFoldDB" id="K2RT88"/>
<dbReference type="EMBL" id="AHHD01000220">
    <property type="protein sequence ID" value="EKG17963.1"/>
    <property type="molecule type" value="Genomic_DNA"/>
</dbReference>
<dbReference type="InParanoid" id="K2RT88"/>
<gene>
    <name evidence="2" type="ORF">MPH_04820</name>
</gene>
<comment type="caution">
    <text evidence="2">The sequence shown here is derived from an EMBL/GenBank/DDBJ whole genome shotgun (WGS) entry which is preliminary data.</text>
</comment>
<reference evidence="2 3" key="1">
    <citation type="journal article" date="2012" name="BMC Genomics">
        <title>Tools to kill: Genome of one of the most destructive plant pathogenic fungi Macrophomina phaseolina.</title>
        <authorList>
            <person name="Islam M.S."/>
            <person name="Haque M.S."/>
            <person name="Islam M.M."/>
            <person name="Emdad E.M."/>
            <person name="Halim A."/>
            <person name="Hossen Q.M.M."/>
            <person name="Hossain M.Z."/>
            <person name="Ahmed B."/>
            <person name="Rahim S."/>
            <person name="Rahman M.S."/>
            <person name="Alam M.M."/>
            <person name="Hou S."/>
            <person name="Wan X."/>
            <person name="Saito J.A."/>
            <person name="Alam M."/>
        </authorList>
    </citation>
    <scope>NUCLEOTIDE SEQUENCE [LARGE SCALE GENOMIC DNA]</scope>
    <source>
        <strain evidence="2 3">MS6</strain>
    </source>
</reference>
<name>K2RT88_MACPH</name>
<protein>
    <submittedName>
        <fullName evidence="2">Uncharacterized protein</fullName>
    </submittedName>
</protein>
<evidence type="ECO:0000256" key="1">
    <source>
        <dbReference type="SAM" id="MobiDB-lite"/>
    </source>
</evidence>
<organism evidence="2 3">
    <name type="scientific">Macrophomina phaseolina (strain MS6)</name>
    <name type="common">Charcoal rot fungus</name>
    <dbReference type="NCBI Taxonomy" id="1126212"/>
    <lineage>
        <taxon>Eukaryota</taxon>
        <taxon>Fungi</taxon>
        <taxon>Dikarya</taxon>
        <taxon>Ascomycota</taxon>
        <taxon>Pezizomycotina</taxon>
        <taxon>Dothideomycetes</taxon>
        <taxon>Dothideomycetes incertae sedis</taxon>
        <taxon>Botryosphaeriales</taxon>
        <taxon>Botryosphaeriaceae</taxon>
        <taxon>Macrophomina</taxon>
    </lineage>
</organism>
<dbReference type="HOGENOM" id="CLU_1695823_0_0_1"/>
<evidence type="ECO:0000313" key="3">
    <source>
        <dbReference type="Proteomes" id="UP000007129"/>
    </source>
</evidence>